<dbReference type="SUPFAM" id="SSF54648">
    <property type="entry name" value="DLC"/>
    <property type="match status" value="2"/>
</dbReference>
<keyword evidence="3" id="KW-1185">Reference proteome</keyword>
<comment type="caution">
    <text evidence="2">The sequence shown here is derived from an EMBL/GenBank/DDBJ whole genome shotgun (WGS) entry which is preliminary data.</text>
</comment>
<dbReference type="EMBL" id="JAKROA010000002">
    <property type="protein sequence ID" value="KAL5110046.1"/>
    <property type="molecule type" value="Genomic_DNA"/>
</dbReference>
<feature type="domain" description="EF-hand" evidence="1">
    <location>
        <begin position="40"/>
        <end position="75"/>
    </location>
</feature>
<proteinExistence type="predicted"/>
<evidence type="ECO:0000313" key="2">
    <source>
        <dbReference type="EMBL" id="KAL5110046.1"/>
    </source>
</evidence>
<sequence>MSSTEHADCITLLRYFDELNESTNKVSTTDFQNHLLRWGIPKDTVKNYMAQFDPQKTGYISRKDLCSALNYYPNQPSFLKDVYIIESDAPQHQQESIIKIILEEMKHGGHPKEKLFRAKKRIEKLYGKEWNIFQAHGGYWGLCQYRVSTNLWFNHKGITYGVFQERCHRLMTNMTPQSPFYLPFRVVKGSSTQSPAQVLLISMATQRKASENKFTPAFLLHLHDELIESKPNATLRDYEDFLVLWGMDRKKARGISSQISSHKNERFTREELCKGLGFLPEQPAGLREVEILCRDMPIRKSESIQVIVLNALNSNSSKKNVVAEIKREVENIYGPQWNVFIANGHYWAVCTHRPGGNLVFSYQGVVYGVYHSPERCADDSSCVCAAVSSTH</sequence>
<reference evidence="2 3" key="1">
    <citation type="journal article" date="2022" name="Front. Cell. Infect. Microbiol.">
        <title>The Genomes of Two Strains of Taenia crassiceps the Animal Model for the Study of Human Cysticercosis.</title>
        <authorList>
            <person name="Bobes R.J."/>
            <person name="Estrada K."/>
            <person name="Rios-Valencia D.G."/>
            <person name="Calderon-Gallegos A."/>
            <person name="de la Torre P."/>
            <person name="Carrero J.C."/>
            <person name="Sanchez-Flores A."/>
            <person name="Laclette J.P."/>
        </authorList>
    </citation>
    <scope>NUCLEOTIDE SEQUENCE [LARGE SCALE GENOMIC DNA]</scope>
    <source>
        <strain evidence="2">WFUcys</strain>
    </source>
</reference>
<dbReference type="Proteomes" id="UP001651158">
    <property type="component" value="Unassembled WGS sequence"/>
</dbReference>
<dbReference type="InterPro" id="IPR011992">
    <property type="entry name" value="EF-hand-dom_pair"/>
</dbReference>
<evidence type="ECO:0000259" key="1">
    <source>
        <dbReference type="PROSITE" id="PS50222"/>
    </source>
</evidence>
<dbReference type="SUPFAM" id="SSF47473">
    <property type="entry name" value="EF-hand"/>
    <property type="match status" value="1"/>
</dbReference>
<evidence type="ECO:0000313" key="3">
    <source>
        <dbReference type="Proteomes" id="UP001651158"/>
    </source>
</evidence>
<name>A0ABR4QK60_9CEST</name>
<dbReference type="Pfam" id="PF01221">
    <property type="entry name" value="Dynein_light"/>
    <property type="match status" value="1"/>
</dbReference>
<dbReference type="InterPro" id="IPR037177">
    <property type="entry name" value="DLC_sf"/>
</dbReference>
<dbReference type="PROSITE" id="PS50222">
    <property type="entry name" value="EF_HAND_2"/>
    <property type="match status" value="1"/>
</dbReference>
<protein>
    <recommendedName>
        <fullName evidence="1">EF-hand domain-containing protein</fullName>
    </recommendedName>
</protein>
<dbReference type="SMART" id="SM01375">
    <property type="entry name" value="Dynein_light"/>
    <property type="match status" value="1"/>
</dbReference>
<dbReference type="InterPro" id="IPR001372">
    <property type="entry name" value="Dynein_light_chain_typ-1/2"/>
</dbReference>
<organism evidence="2 3">
    <name type="scientific">Taenia crassiceps</name>
    <dbReference type="NCBI Taxonomy" id="6207"/>
    <lineage>
        <taxon>Eukaryota</taxon>
        <taxon>Metazoa</taxon>
        <taxon>Spiralia</taxon>
        <taxon>Lophotrochozoa</taxon>
        <taxon>Platyhelminthes</taxon>
        <taxon>Cestoda</taxon>
        <taxon>Eucestoda</taxon>
        <taxon>Cyclophyllidea</taxon>
        <taxon>Taeniidae</taxon>
        <taxon>Taenia</taxon>
    </lineage>
</organism>
<dbReference type="InterPro" id="IPR002048">
    <property type="entry name" value="EF_hand_dom"/>
</dbReference>
<gene>
    <name evidence="2" type="ORF">TcWFU_003028</name>
</gene>
<accession>A0ABR4QK60</accession>
<dbReference type="Gene3D" id="3.30.740.10">
    <property type="entry name" value="Protein Inhibitor Of Neuronal Nitric Oxide Synthase"/>
    <property type="match status" value="1"/>
</dbReference>